<dbReference type="InterPro" id="IPR035681">
    <property type="entry name" value="ComA-like_MBL"/>
</dbReference>
<dbReference type="STRING" id="882378.RBRH_03842"/>
<protein>
    <submittedName>
        <fullName evidence="9">DNA translocation competence protein ComA</fullName>
    </submittedName>
</protein>
<dbReference type="Proteomes" id="UP000007437">
    <property type="component" value="Chromosome"/>
</dbReference>
<dbReference type="GO" id="GO:0030420">
    <property type="term" value="P:establishment of competence for transformation"/>
    <property type="evidence" value="ECO:0007669"/>
    <property type="project" value="InterPro"/>
</dbReference>
<sequence length="939" mass="99507">MFVAAPGCAACAACVGRGLYGGALVAVPAQVVATQSVAHERTAEGGMMLARLCAFVVGTGVLQWQPSLPDTAGWLVWGAAAFAAAGVACIAYRARAAGRVNWPTSWLARAASIGCAALLGFGYAAWRAHSALSDALPPQWEGRDVTLTGTVRGLPSRDARGLRFLFDVEATSPRIERFPRTVQLSWLAAFGRQPSATLVPGGRHTLVARLKRVHGNGNFRLPDTDVRQLARGVRAQGYVRHLQADPRGQPGTSLSSPRAPDIERGPSIRAMLNAVDRRRAAIRTRIEQVLSESARTGTGSGSDEAARSHAGIVIALAIGVQDAITEPDWERLRRTGTNHLMAISGLHIGSVAALAAAIIALAWRRGFGVAPALPLHVPVPIACCVGAMLAGAGYAALAGLGIPAQRTVAMLSIATLAYASGRRVDPLLALAWALVIVVLVDPWATLSASTALSFGAVAAIVVALRCVGRNQSQRDDEPDWPSLDPADALPQAGAGRPGERPAGMPGPQPASTCVPRSAKAFGALVARMRAAVRGMPTRLASAMRVQWAVTLGLAPLTVVWFSQIPALGPVANAIAIPWVSTLVVPAVLLAIAIPAPFDALLLQWAHRLVQWLFAILDALAEPAWGVWYLPAPEPAALLLALVGAAWMLGPRGWPLRAAAPILWLPLLWPASRAPLADGFRVTALDIGQGTAVLVETAQRRLLFDAGPGPEAGNAGQRIVVPFLRAHDVNALDMLVVSHRDVDHAGGVPAVLADMPIAQMQASLPPAHPLWARATARGAITRACRAGERWRWDGVTFEFLWPAGAADPRKPNATACVLRVSNALGAVLIASDIERAAERALVERHGPALSSDVLIVPHHGSKTSSTDVFIDSVRPRMAVFQVGYRNRFGHPHPLVTARYRVRGVDMLRSDDDGAVRIDSGVSGWMVDAYRRSRRRYWTGR</sequence>
<feature type="transmembrane region" description="Helical" evidence="7">
    <location>
        <begin position="446"/>
        <end position="464"/>
    </location>
</feature>
<feature type="region of interest" description="Disordered" evidence="6">
    <location>
        <begin position="472"/>
        <end position="514"/>
    </location>
</feature>
<evidence type="ECO:0000256" key="5">
    <source>
        <dbReference type="ARBA" id="ARBA00023136"/>
    </source>
</evidence>
<feature type="transmembrane region" description="Helical" evidence="7">
    <location>
        <begin position="340"/>
        <end position="363"/>
    </location>
</feature>
<dbReference type="Pfam" id="PF03772">
    <property type="entry name" value="Competence"/>
    <property type="match status" value="2"/>
</dbReference>
<keyword evidence="2" id="KW-1003">Cell membrane</keyword>
<name>E5AS96_MYCRK</name>
<keyword evidence="4 7" id="KW-1133">Transmembrane helix</keyword>
<dbReference type="eggNOG" id="COG2333">
    <property type="taxonomic scope" value="Bacteria"/>
</dbReference>
<dbReference type="Pfam" id="PF00753">
    <property type="entry name" value="Lactamase_B"/>
    <property type="match status" value="1"/>
</dbReference>
<evidence type="ECO:0000256" key="1">
    <source>
        <dbReference type="ARBA" id="ARBA00004651"/>
    </source>
</evidence>
<dbReference type="NCBIfam" id="TIGR00360">
    <property type="entry name" value="ComEC_N-term"/>
    <property type="match status" value="1"/>
</dbReference>
<dbReference type="PANTHER" id="PTHR30619">
    <property type="entry name" value="DNA INTERNALIZATION/COMPETENCE PROTEIN COMEC/REC2"/>
    <property type="match status" value="1"/>
</dbReference>
<evidence type="ECO:0000256" key="4">
    <source>
        <dbReference type="ARBA" id="ARBA00022989"/>
    </source>
</evidence>
<dbReference type="AlphaFoldDB" id="E5AS96"/>
<keyword evidence="3 7" id="KW-0812">Transmembrane</keyword>
<dbReference type="InterPro" id="IPR001279">
    <property type="entry name" value="Metallo-B-lactamas"/>
</dbReference>
<feature type="transmembrane region" description="Helical" evidence="7">
    <location>
        <begin position="74"/>
        <end position="94"/>
    </location>
</feature>
<dbReference type="CDD" id="cd07731">
    <property type="entry name" value="ComA-like_MBL-fold"/>
    <property type="match status" value="1"/>
</dbReference>
<accession>E5AS96</accession>
<dbReference type="Pfam" id="PF13567">
    <property type="entry name" value="DUF4131"/>
    <property type="match status" value="1"/>
</dbReference>
<feature type="transmembrane region" description="Helical" evidence="7">
    <location>
        <begin position="375"/>
        <end position="402"/>
    </location>
</feature>
<dbReference type="HOGENOM" id="CLU_010363_3_0_4"/>
<evidence type="ECO:0000256" key="7">
    <source>
        <dbReference type="SAM" id="Phobius"/>
    </source>
</evidence>
<dbReference type="InterPro" id="IPR052159">
    <property type="entry name" value="Competence_DNA_uptake"/>
</dbReference>
<evidence type="ECO:0000256" key="3">
    <source>
        <dbReference type="ARBA" id="ARBA00022692"/>
    </source>
</evidence>
<dbReference type="InterPro" id="IPR004477">
    <property type="entry name" value="ComEC_N"/>
</dbReference>
<gene>
    <name evidence="9" type="ordered locus">RBRH_03842</name>
</gene>
<evidence type="ECO:0000256" key="2">
    <source>
        <dbReference type="ARBA" id="ARBA00022475"/>
    </source>
</evidence>
<dbReference type="eggNOG" id="COG0658">
    <property type="taxonomic scope" value="Bacteria"/>
</dbReference>
<organism evidence="9 10">
    <name type="scientific">Mycetohabitans rhizoxinica (strain DSM 19002 / CIP 109453 / HKI 454)</name>
    <name type="common">Paraburkholderia rhizoxinica</name>
    <dbReference type="NCBI Taxonomy" id="882378"/>
    <lineage>
        <taxon>Bacteria</taxon>
        <taxon>Pseudomonadati</taxon>
        <taxon>Pseudomonadota</taxon>
        <taxon>Betaproteobacteria</taxon>
        <taxon>Burkholderiales</taxon>
        <taxon>Burkholderiaceae</taxon>
        <taxon>Mycetohabitans</taxon>
    </lineage>
</organism>
<dbReference type="GO" id="GO:0005886">
    <property type="term" value="C:plasma membrane"/>
    <property type="evidence" value="ECO:0007669"/>
    <property type="project" value="UniProtKB-SubCell"/>
</dbReference>
<feature type="compositionally biased region" description="Low complexity" evidence="6">
    <location>
        <begin position="490"/>
        <end position="505"/>
    </location>
</feature>
<evidence type="ECO:0000313" key="9">
    <source>
        <dbReference type="EMBL" id="CBW75477.1"/>
    </source>
</evidence>
<feature type="transmembrane region" description="Helical" evidence="7">
    <location>
        <begin position="423"/>
        <end position="440"/>
    </location>
</feature>
<dbReference type="InterPro" id="IPR036866">
    <property type="entry name" value="RibonucZ/Hydroxyglut_hydro"/>
</dbReference>
<feature type="domain" description="Metallo-beta-lactamase" evidence="8">
    <location>
        <begin position="688"/>
        <end position="883"/>
    </location>
</feature>
<dbReference type="KEGG" id="brh:RBRH_03842"/>
<feature type="transmembrane region" description="Helical" evidence="7">
    <location>
        <begin position="635"/>
        <end position="653"/>
    </location>
</feature>
<dbReference type="EMBL" id="FR687359">
    <property type="protein sequence ID" value="CBW75477.1"/>
    <property type="molecule type" value="Genomic_DNA"/>
</dbReference>
<dbReference type="Gene3D" id="3.60.15.10">
    <property type="entry name" value="Ribonuclease Z/Hydroxyacylglutathione hydrolase-like"/>
    <property type="match status" value="1"/>
</dbReference>
<dbReference type="SUPFAM" id="SSF56281">
    <property type="entry name" value="Metallo-hydrolase/oxidoreductase"/>
    <property type="match status" value="1"/>
</dbReference>
<feature type="transmembrane region" description="Helical" evidence="7">
    <location>
        <begin position="545"/>
        <end position="563"/>
    </location>
</feature>
<dbReference type="PANTHER" id="PTHR30619:SF1">
    <property type="entry name" value="RECOMBINATION PROTEIN 2"/>
    <property type="match status" value="1"/>
</dbReference>
<dbReference type="SMART" id="SM00849">
    <property type="entry name" value="Lactamase_B"/>
    <property type="match status" value="1"/>
</dbReference>
<dbReference type="NCBIfam" id="TIGR00361">
    <property type="entry name" value="ComEC_Rec2"/>
    <property type="match status" value="1"/>
</dbReference>
<feature type="region of interest" description="Disordered" evidence="6">
    <location>
        <begin position="241"/>
        <end position="266"/>
    </location>
</feature>
<evidence type="ECO:0000256" key="6">
    <source>
        <dbReference type="SAM" id="MobiDB-lite"/>
    </source>
</evidence>
<evidence type="ECO:0000259" key="8">
    <source>
        <dbReference type="SMART" id="SM00849"/>
    </source>
</evidence>
<keyword evidence="5 7" id="KW-0472">Membrane</keyword>
<evidence type="ECO:0000313" key="10">
    <source>
        <dbReference type="Proteomes" id="UP000007437"/>
    </source>
</evidence>
<dbReference type="InterPro" id="IPR004797">
    <property type="entry name" value="Competence_ComEC/Rec2"/>
</dbReference>
<dbReference type="InterPro" id="IPR025405">
    <property type="entry name" value="DUF4131"/>
</dbReference>
<feature type="transmembrane region" description="Helical" evidence="7">
    <location>
        <begin position="575"/>
        <end position="597"/>
    </location>
</feature>
<comment type="subcellular location">
    <subcellularLocation>
        <location evidence="1">Cell membrane</location>
        <topology evidence="1">Multi-pass membrane protein</topology>
    </subcellularLocation>
</comment>
<reference evidence="9 10" key="1">
    <citation type="journal article" date="2011" name="J. Bacteriol.">
        <title>Complete genome sequence of Burkholderia rhizoxinica, an endosymbiont of Rhizopus microsporus.</title>
        <authorList>
            <person name="Lackner G."/>
            <person name="Moebius N."/>
            <person name="Partida-Martinez L."/>
            <person name="Hertweck C."/>
        </authorList>
    </citation>
    <scope>NUCLEOTIDE SEQUENCE [LARGE SCALE GENOMIC DNA]</scope>
    <source>
        <strain evidence="10">DSM 19002 / CIP 109453 / HKI 454</strain>
    </source>
</reference>
<proteinExistence type="predicted"/>